<reference evidence="1 2" key="1">
    <citation type="submission" date="2012-09" db="EMBL/GenBank/DDBJ databases">
        <title>Draft Genome Sequences of 6 Strains from Genus Thauera.</title>
        <authorList>
            <person name="Liu B."/>
            <person name="Shapleigh J.P."/>
            <person name="Frostegard A.H."/>
        </authorList>
    </citation>
    <scope>NUCLEOTIDE SEQUENCE [LARGE SCALE GENOMIC DNA]</scope>
    <source>
        <strain evidence="2">47Lol / DSM 12138</strain>
    </source>
</reference>
<dbReference type="Proteomes" id="UP000013232">
    <property type="component" value="Unassembled WGS sequence"/>
</dbReference>
<dbReference type="STRING" id="1123367.GCA_000621305_02370"/>
<proteinExistence type="predicted"/>
<dbReference type="OrthoDB" id="363007at2"/>
<comment type="caution">
    <text evidence="1">The sequence shown here is derived from an EMBL/GenBank/DDBJ whole genome shotgun (WGS) entry which is preliminary data.</text>
</comment>
<accession>N6ZE71</accession>
<dbReference type="EMBL" id="AMXE01000002">
    <property type="protein sequence ID" value="ENO90444.1"/>
    <property type="molecule type" value="Genomic_DNA"/>
</dbReference>
<evidence type="ECO:0000313" key="2">
    <source>
        <dbReference type="Proteomes" id="UP000013232"/>
    </source>
</evidence>
<protein>
    <submittedName>
        <fullName evidence="1">Uncharacterized protein</fullName>
    </submittedName>
</protein>
<gene>
    <name evidence="1" type="ORF">C666_01030</name>
</gene>
<organism evidence="1 2">
    <name type="scientific">Thauera linaloolentis (strain DSM 12138 / JCM 21573 / CCUG 41526 / CIP 105981 / IAM 15112 / NBRC 102519 / 47Lol)</name>
    <dbReference type="NCBI Taxonomy" id="1123367"/>
    <lineage>
        <taxon>Bacteria</taxon>
        <taxon>Pseudomonadati</taxon>
        <taxon>Pseudomonadota</taxon>
        <taxon>Betaproteobacteria</taxon>
        <taxon>Rhodocyclales</taxon>
        <taxon>Zoogloeaceae</taxon>
        <taxon>Thauera</taxon>
    </lineage>
</organism>
<dbReference type="AlphaFoldDB" id="N6ZE71"/>
<evidence type="ECO:0000313" key="1">
    <source>
        <dbReference type="EMBL" id="ENO90444.1"/>
    </source>
</evidence>
<dbReference type="eggNOG" id="ENOG5032Z13">
    <property type="taxonomic scope" value="Bacteria"/>
</dbReference>
<sequence length="119" mass="12648">MRIGDAGGSAVVRQWLVAGLLAMLGSGALAHEPIAKCELVDEATVRCRGGYGHGEGAPDAIMDVIGHDGTVLLAGKLGEDSTLTFKRPEQPFYVLFDVGPGHQVVIEQEEISPLQARRR</sequence>
<dbReference type="RefSeq" id="WP_004332639.1">
    <property type="nucleotide sequence ID" value="NZ_AMXE01000002.1"/>
</dbReference>
<keyword evidence="2" id="KW-1185">Reference proteome</keyword>
<name>N6ZE71_THAL4</name>